<reference evidence="3" key="1">
    <citation type="submission" date="2016-04" db="EMBL/GenBank/DDBJ databases">
        <authorList>
            <person name="Guldener U."/>
            <person name="Guldener U."/>
        </authorList>
    </citation>
    <scope>NUCLEOTIDE SEQUENCE [LARGE SCALE GENOMIC DNA]</scope>
    <source>
        <strain evidence="3">UB2112</strain>
    </source>
</reference>
<evidence type="ECO:0000313" key="3">
    <source>
        <dbReference type="Proteomes" id="UP000179920"/>
    </source>
</evidence>
<organism evidence="2 3">
    <name type="scientific">Ustilago bromivora</name>
    <dbReference type="NCBI Taxonomy" id="307758"/>
    <lineage>
        <taxon>Eukaryota</taxon>
        <taxon>Fungi</taxon>
        <taxon>Dikarya</taxon>
        <taxon>Basidiomycota</taxon>
        <taxon>Ustilaginomycotina</taxon>
        <taxon>Ustilaginomycetes</taxon>
        <taxon>Ustilaginales</taxon>
        <taxon>Ustilaginaceae</taxon>
        <taxon>Ustilago</taxon>
    </lineage>
</organism>
<feature type="region of interest" description="Disordered" evidence="1">
    <location>
        <begin position="282"/>
        <end position="317"/>
    </location>
</feature>
<dbReference type="AlphaFoldDB" id="A0A1K0H9D2"/>
<name>A0A1K0H9D2_9BASI</name>
<dbReference type="EMBL" id="LT558131">
    <property type="protein sequence ID" value="SAM84706.1"/>
    <property type="molecule type" value="Genomic_DNA"/>
</dbReference>
<gene>
    <name evidence="2" type="ORF">UBRO_06079</name>
</gene>
<feature type="region of interest" description="Disordered" evidence="1">
    <location>
        <begin position="116"/>
        <end position="143"/>
    </location>
</feature>
<sequence>MGKKNNKNQEQAVDMSAAGPKDCGVIFDSYDEVLDEAKKMVRLGHVSKPWTRESWEKARPFILEQRQKLETSGWASTDSARTEMYVLRRNAPHGAFAEDGFIYIRMPKKFIDFHRSSRSAEEDENKENEDGKQRKTLRRRKENAPSYKLDNEYIWKVRVDGDGDNSDRDPNVILDTPEPLENIFYLVQCLSPGMAKLQYNRKDAMQPNTKQSDLRDDPEAPAMRHRAVFAASEKMVRTLPPVFWMKKNEIELRKIMGADAYEATMRACKDANRSHIRDVKGLNEKVWEEALPPRKEPEKKGKRSKAPKVPKAVAASV</sequence>
<dbReference type="OrthoDB" id="3209743at2759"/>
<dbReference type="Proteomes" id="UP000179920">
    <property type="component" value="Chromosome XV"/>
</dbReference>
<protein>
    <submittedName>
        <fullName evidence="2">Uncharacterized protein</fullName>
    </submittedName>
</protein>
<evidence type="ECO:0000313" key="2">
    <source>
        <dbReference type="EMBL" id="SAM84706.1"/>
    </source>
</evidence>
<feature type="compositionally biased region" description="Basic and acidic residues" evidence="1">
    <location>
        <begin position="282"/>
        <end position="299"/>
    </location>
</feature>
<proteinExistence type="predicted"/>
<accession>A0A1K0H9D2</accession>
<evidence type="ECO:0000256" key="1">
    <source>
        <dbReference type="SAM" id="MobiDB-lite"/>
    </source>
</evidence>